<reference evidence="1 2" key="1">
    <citation type="journal article" date="2019" name="Int. J. Syst. Evol. Microbiol.">
        <title>The Global Catalogue of Microorganisms (GCM) 10K type strain sequencing project: providing services to taxonomists for standard genome sequencing and annotation.</title>
        <authorList>
            <consortium name="The Broad Institute Genomics Platform"/>
            <consortium name="The Broad Institute Genome Sequencing Center for Infectious Disease"/>
            <person name="Wu L."/>
            <person name="Ma J."/>
        </authorList>
    </citation>
    <scope>NUCLEOTIDE SEQUENCE [LARGE SCALE GENOMIC DNA]</scope>
    <source>
        <strain evidence="1 2">JCM 15933</strain>
    </source>
</reference>
<sequence length="119" mass="12237">MIEDQVTAGTFAGRLLDDGLSPRAFGEGPPASAWAGSGDALRQLGLGPGAEVRVRDLVAVLEGRHAGTSARVLREPVFYQVRNTALAGTGHAFELDGVPAALIDDEAYWSNTGCAAGAS</sequence>
<dbReference type="EMBL" id="BAAAQD010000013">
    <property type="protein sequence ID" value="GAA1534660.1"/>
    <property type="molecule type" value="Genomic_DNA"/>
</dbReference>
<evidence type="ECO:0000313" key="1">
    <source>
        <dbReference type="EMBL" id="GAA1534660.1"/>
    </source>
</evidence>
<protein>
    <submittedName>
        <fullName evidence="1">Uncharacterized protein</fullName>
    </submittedName>
</protein>
<accession>A0ABN2B634</accession>
<dbReference type="RefSeq" id="WP_344505759.1">
    <property type="nucleotide sequence ID" value="NZ_BAAAQD010000013.1"/>
</dbReference>
<gene>
    <name evidence="1" type="ORF">GCM10009827_061010</name>
</gene>
<name>A0ABN2B634_9ACTN</name>
<proteinExistence type="predicted"/>
<evidence type="ECO:0000313" key="2">
    <source>
        <dbReference type="Proteomes" id="UP001501470"/>
    </source>
</evidence>
<dbReference type="Proteomes" id="UP001501470">
    <property type="component" value="Unassembled WGS sequence"/>
</dbReference>
<keyword evidence="2" id="KW-1185">Reference proteome</keyword>
<organism evidence="1 2">
    <name type="scientific">Dactylosporangium maewongense</name>
    <dbReference type="NCBI Taxonomy" id="634393"/>
    <lineage>
        <taxon>Bacteria</taxon>
        <taxon>Bacillati</taxon>
        <taxon>Actinomycetota</taxon>
        <taxon>Actinomycetes</taxon>
        <taxon>Micromonosporales</taxon>
        <taxon>Micromonosporaceae</taxon>
        <taxon>Dactylosporangium</taxon>
    </lineage>
</organism>
<comment type="caution">
    <text evidence="1">The sequence shown here is derived from an EMBL/GenBank/DDBJ whole genome shotgun (WGS) entry which is preliminary data.</text>
</comment>